<keyword evidence="2 7" id="KW-1003">Cell membrane</keyword>
<dbReference type="RefSeq" id="WP_185277366.1">
    <property type="nucleotide sequence ID" value="NZ_CP043641.1"/>
</dbReference>
<dbReference type="Gene3D" id="3.40.50.300">
    <property type="entry name" value="P-loop containing nucleotide triphosphate hydrolases"/>
    <property type="match status" value="1"/>
</dbReference>
<dbReference type="FunFam" id="3.40.50.300:FF:000133">
    <property type="entry name" value="Spermidine/putrescine import ATP-binding protein PotA"/>
    <property type="match status" value="1"/>
</dbReference>
<dbReference type="EMBL" id="CP043641">
    <property type="protein sequence ID" value="QNE34197.1"/>
    <property type="molecule type" value="Genomic_DNA"/>
</dbReference>
<dbReference type="InterPro" id="IPR050093">
    <property type="entry name" value="ABC_SmlMolc_Importer"/>
</dbReference>
<dbReference type="NCBIfam" id="TIGR01187">
    <property type="entry name" value="potA"/>
    <property type="match status" value="1"/>
</dbReference>
<feature type="domain" description="ABC transporter" evidence="8">
    <location>
        <begin position="13"/>
        <end position="241"/>
    </location>
</feature>
<dbReference type="InterPro" id="IPR017871">
    <property type="entry name" value="ABC_transporter-like_CS"/>
</dbReference>
<evidence type="ECO:0000256" key="6">
    <source>
        <dbReference type="ARBA" id="ARBA00023136"/>
    </source>
</evidence>
<evidence type="ECO:0000313" key="10">
    <source>
        <dbReference type="Proteomes" id="UP000515511"/>
    </source>
</evidence>
<dbReference type="InterPro" id="IPR003439">
    <property type="entry name" value="ABC_transporter-like_ATP-bd"/>
</dbReference>
<protein>
    <recommendedName>
        <fullName evidence="7">Spermidine/putrescine import ATP-binding protein PotA</fullName>
        <ecNumber evidence="7">7.6.2.11</ecNumber>
    </recommendedName>
</protein>
<keyword evidence="3 7" id="KW-0547">Nucleotide-binding</keyword>
<dbReference type="PANTHER" id="PTHR42781:SF4">
    <property type="entry name" value="SPERMIDINE_PUTRESCINE IMPORT ATP-BINDING PROTEIN POTA"/>
    <property type="match status" value="1"/>
</dbReference>
<evidence type="ECO:0000256" key="2">
    <source>
        <dbReference type="ARBA" id="ARBA00022475"/>
    </source>
</evidence>
<evidence type="ECO:0000256" key="5">
    <source>
        <dbReference type="ARBA" id="ARBA00022967"/>
    </source>
</evidence>
<dbReference type="PROSITE" id="PS50893">
    <property type="entry name" value="ABC_TRANSPORTER_2"/>
    <property type="match status" value="1"/>
</dbReference>
<dbReference type="SUPFAM" id="SSF52540">
    <property type="entry name" value="P-loop containing nucleoside triphosphate hydrolases"/>
    <property type="match status" value="1"/>
</dbReference>
<dbReference type="Pfam" id="PF08402">
    <property type="entry name" value="TOBE_2"/>
    <property type="match status" value="1"/>
</dbReference>
<gene>
    <name evidence="7" type="primary">potA</name>
    <name evidence="9" type="ORF">F1C12_02975</name>
</gene>
<proteinExistence type="inferred from homology"/>
<dbReference type="GO" id="GO:0016887">
    <property type="term" value="F:ATP hydrolysis activity"/>
    <property type="evidence" value="ECO:0007669"/>
    <property type="project" value="InterPro"/>
</dbReference>
<comment type="catalytic activity">
    <reaction evidence="7">
        <text>ATP + H2O + polyamine-[polyamine-binding protein]Side 1 = ADP + phosphate + polyamineSide 2 + [polyamine-binding protein]Side 1.</text>
        <dbReference type="EC" id="7.6.2.11"/>
    </reaction>
</comment>
<comment type="subunit">
    <text evidence="7">The complex is composed of two ATP-binding proteins (PotA), two transmembrane proteins (PotB and PotC) and a solute-binding protein (PotD).</text>
</comment>
<dbReference type="PROSITE" id="PS00211">
    <property type="entry name" value="ABC_TRANSPORTER_1"/>
    <property type="match status" value="1"/>
</dbReference>
<evidence type="ECO:0000256" key="7">
    <source>
        <dbReference type="RuleBase" id="RU364083"/>
    </source>
</evidence>
<dbReference type="GO" id="GO:0015417">
    <property type="term" value="F:ABC-type polyamine transporter activity"/>
    <property type="evidence" value="ECO:0007669"/>
    <property type="project" value="UniProtKB-EC"/>
</dbReference>
<keyword evidence="4 7" id="KW-0067">ATP-binding</keyword>
<dbReference type="Gene3D" id="2.40.50.100">
    <property type="match status" value="1"/>
</dbReference>
<evidence type="ECO:0000313" key="9">
    <source>
        <dbReference type="EMBL" id="QNE34197.1"/>
    </source>
</evidence>
<dbReference type="SUPFAM" id="SSF50331">
    <property type="entry name" value="MOP-like"/>
    <property type="match status" value="1"/>
</dbReference>
<evidence type="ECO:0000259" key="8">
    <source>
        <dbReference type="PROSITE" id="PS50893"/>
    </source>
</evidence>
<dbReference type="GO" id="GO:0005524">
    <property type="term" value="F:ATP binding"/>
    <property type="evidence" value="ECO:0007669"/>
    <property type="project" value="UniProtKB-KW"/>
</dbReference>
<dbReference type="GO" id="GO:0043190">
    <property type="term" value="C:ATP-binding cassette (ABC) transporter complex"/>
    <property type="evidence" value="ECO:0007669"/>
    <property type="project" value="InterPro"/>
</dbReference>
<dbReference type="AlphaFoldDB" id="A0A7G6Y6T2"/>
<dbReference type="PANTHER" id="PTHR42781">
    <property type="entry name" value="SPERMIDINE/PUTRESCINE IMPORT ATP-BINDING PROTEIN POTA"/>
    <property type="match status" value="1"/>
</dbReference>
<dbReference type="Proteomes" id="UP000515511">
    <property type="component" value="Chromosome"/>
</dbReference>
<evidence type="ECO:0000256" key="1">
    <source>
        <dbReference type="ARBA" id="ARBA00022448"/>
    </source>
</evidence>
<evidence type="ECO:0000256" key="3">
    <source>
        <dbReference type="ARBA" id="ARBA00022741"/>
    </source>
</evidence>
<dbReference type="InterPro" id="IPR003593">
    <property type="entry name" value="AAA+_ATPase"/>
</dbReference>
<accession>A0A7G6Y6T2</accession>
<reference evidence="10" key="1">
    <citation type="submission" date="2019-09" db="EMBL/GenBank/DDBJ databases">
        <title>Antimicrobial potential of Antarctic Bacteria.</title>
        <authorList>
            <person name="Benaud N."/>
            <person name="Edwards R.J."/>
            <person name="Ferrari B.C."/>
        </authorList>
    </citation>
    <scope>NUCLEOTIDE SEQUENCE [LARGE SCALE GENOMIC DNA]</scope>
    <source>
        <strain evidence="10">INR9</strain>
    </source>
</reference>
<dbReference type="KEGG" id="lse:F1C12_02975"/>
<keyword evidence="1 7" id="KW-0813">Transport</keyword>
<keyword evidence="5 7" id="KW-1278">Translocase</keyword>
<dbReference type="InterPro" id="IPR005893">
    <property type="entry name" value="PotA-like"/>
</dbReference>
<dbReference type="InterPro" id="IPR013611">
    <property type="entry name" value="Transp-assoc_OB_typ2"/>
</dbReference>
<dbReference type="SMART" id="SM00382">
    <property type="entry name" value="AAA"/>
    <property type="match status" value="1"/>
</dbReference>
<organism evidence="9 10">
    <name type="scientific">Leifsonia shinshuensis</name>
    <dbReference type="NCBI Taxonomy" id="150026"/>
    <lineage>
        <taxon>Bacteria</taxon>
        <taxon>Bacillati</taxon>
        <taxon>Actinomycetota</taxon>
        <taxon>Actinomycetes</taxon>
        <taxon>Micrococcales</taxon>
        <taxon>Microbacteriaceae</taxon>
        <taxon>Leifsonia</taxon>
    </lineage>
</organism>
<comment type="similarity">
    <text evidence="7">Belongs to the ABC transporter superfamily. Spermidine/putrescine importer (TC 3.A.1.11.1) family.</text>
</comment>
<evidence type="ECO:0000256" key="4">
    <source>
        <dbReference type="ARBA" id="ARBA00022840"/>
    </source>
</evidence>
<dbReference type="Pfam" id="PF00005">
    <property type="entry name" value="ABC_tran"/>
    <property type="match status" value="1"/>
</dbReference>
<sequence>MPKGVFAESGADLQLAGITKRFPGFTAIESLDLTIPAGSFFALLGPSGCGKTTTLRLVAGLEEPTEGRILIGGKDVTATKPFQRPVNTVFQSYALFPHMTILENVAFGLRRRRIGDPVAKAHEALRLVELDHLAARRPSQLSGGQQQRVALARAVVNRPALLLLDEPLGALDLKLRRQMQLELKSIQTEVGLTFVHVTHDQEEAMTMADTVAVMNKGRIEQMGAPEVLYELPATVFVANFLGQSNLFAGPVLDSAGDTLGVEVGGRRIQVPRARAQRSTGTVTVGVRPEKLTLHAGEQTIPSGANRLGPGRVIDVSFSGVSTQYLVDVPGLGSVIVFAQNLASGPAAGFGDEVWVSWEASHTFVLADDLPADGRFADDTDTQAVAAQAKERLLSELEEA</sequence>
<keyword evidence="6 7" id="KW-0472">Membrane</keyword>
<dbReference type="InterPro" id="IPR008995">
    <property type="entry name" value="Mo/tungstate-bd_C_term_dom"/>
</dbReference>
<dbReference type="InterPro" id="IPR027417">
    <property type="entry name" value="P-loop_NTPase"/>
</dbReference>
<dbReference type="EC" id="7.6.2.11" evidence="7"/>
<name>A0A7G6Y6T2_9MICO</name>
<comment type="function">
    <text evidence="7">Part of the ABC transporter complex PotABCD involved in spermidine/putrescine import. Responsible for energy coupling to the transport system.</text>
</comment>